<evidence type="ECO:0000313" key="10">
    <source>
        <dbReference type="EMBL" id="RMZ47876.1"/>
    </source>
</evidence>
<comment type="subunit">
    <text evidence="7">Adaptor protein complex 3 (AP-3) is a heterotetramer.</text>
</comment>
<reference evidence="10 11" key="1">
    <citation type="submission" date="2018-07" db="EMBL/GenBank/DDBJ databases">
        <title>Identification of spontaneous genetic mutation associated with occurrence of a yellow conidial color mutant of Aspergillus flavus.</title>
        <authorList>
            <person name="Chang P.-K."/>
            <person name="Mack B.M."/>
            <person name="Scharfenstein L."/>
            <person name="Gilbert M.K."/>
        </authorList>
    </citation>
    <scope>NUCLEOTIDE SEQUENCE [LARGE SCALE GENOMIC DNA]</scope>
    <source>
        <strain evidence="10 11">CA14</strain>
    </source>
</reference>
<keyword evidence="6" id="KW-0472">Membrane</keyword>
<dbReference type="GO" id="GO:0006623">
    <property type="term" value="P:protein targeting to vacuole"/>
    <property type="evidence" value="ECO:0007669"/>
    <property type="project" value="TreeGrafter"/>
</dbReference>
<dbReference type="SUPFAM" id="SSF48371">
    <property type="entry name" value="ARM repeat"/>
    <property type="match status" value="1"/>
</dbReference>
<dbReference type="Gene3D" id="1.25.10.10">
    <property type="entry name" value="Leucine-rich Repeat Variant"/>
    <property type="match status" value="1"/>
</dbReference>
<feature type="region of interest" description="Disordered" evidence="8">
    <location>
        <begin position="942"/>
        <end position="1011"/>
    </location>
</feature>
<dbReference type="AlphaFoldDB" id="A0AB74CPA7"/>
<evidence type="ECO:0000256" key="7">
    <source>
        <dbReference type="PIRNR" id="PIRNR037092"/>
    </source>
</evidence>
<dbReference type="GO" id="GO:0006896">
    <property type="term" value="P:Golgi to vacuole transport"/>
    <property type="evidence" value="ECO:0007669"/>
    <property type="project" value="TreeGrafter"/>
</dbReference>
<keyword evidence="7" id="KW-0333">Golgi apparatus</keyword>
<evidence type="ECO:0000256" key="2">
    <source>
        <dbReference type="ARBA" id="ARBA00006613"/>
    </source>
</evidence>
<comment type="caution">
    <text evidence="10">The sequence shown here is derived from an EMBL/GenBank/DDBJ whole genome shotgun (WGS) entry which is preliminary data.</text>
</comment>
<comment type="function">
    <text evidence="7">Part of the AP-3 complex, an adaptor-related complex which is not clathrin-associated. The complex is associated with the Golgi region as well as more peripheral structures. It facilitates the budding of vesicles from the Golgi membrane.</text>
</comment>
<organism evidence="10 11">
    <name type="scientific">Aspergillus flavus</name>
    <dbReference type="NCBI Taxonomy" id="5059"/>
    <lineage>
        <taxon>Eukaryota</taxon>
        <taxon>Fungi</taxon>
        <taxon>Dikarya</taxon>
        <taxon>Ascomycota</taxon>
        <taxon>Pezizomycotina</taxon>
        <taxon>Eurotiomycetes</taxon>
        <taxon>Eurotiomycetidae</taxon>
        <taxon>Eurotiales</taxon>
        <taxon>Aspergillaceae</taxon>
        <taxon>Aspergillus</taxon>
        <taxon>Aspergillus subgen. Circumdati</taxon>
    </lineage>
</organism>
<dbReference type="InterPro" id="IPR016024">
    <property type="entry name" value="ARM-type_fold"/>
</dbReference>
<dbReference type="GO" id="GO:0005794">
    <property type="term" value="C:Golgi apparatus"/>
    <property type="evidence" value="ECO:0007669"/>
    <property type="project" value="UniProtKB-SubCell"/>
</dbReference>
<comment type="subcellular location">
    <subcellularLocation>
        <location evidence="1">Endomembrane system</location>
    </subcellularLocation>
    <subcellularLocation>
        <location evidence="7">Golgi apparatus</location>
    </subcellularLocation>
</comment>
<accession>A0AB74CPA7</accession>
<proteinExistence type="inferred from homology"/>
<keyword evidence="5 7" id="KW-0653">Protein transport</keyword>
<dbReference type="Pfam" id="PF01602">
    <property type="entry name" value="Adaptin_N"/>
    <property type="match status" value="1"/>
</dbReference>
<dbReference type="PANTHER" id="PTHR22781:SF12">
    <property type="entry name" value="AP-3 COMPLEX SUBUNIT DELTA-1"/>
    <property type="match status" value="1"/>
</dbReference>
<feature type="compositionally biased region" description="Basic and acidic residues" evidence="8">
    <location>
        <begin position="866"/>
        <end position="878"/>
    </location>
</feature>
<dbReference type="InterPro" id="IPR017105">
    <property type="entry name" value="AP3_complex_dsu"/>
</dbReference>
<dbReference type="PANTHER" id="PTHR22781">
    <property type="entry name" value="DELTA ADAPTIN-RELATED"/>
    <property type="match status" value="1"/>
</dbReference>
<evidence type="ECO:0000256" key="5">
    <source>
        <dbReference type="ARBA" id="ARBA00022927"/>
    </source>
</evidence>
<evidence type="ECO:0000256" key="1">
    <source>
        <dbReference type="ARBA" id="ARBA00004308"/>
    </source>
</evidence>
<protein>
    <recommendedName>
        <fullName evidence="7">AP-3 complex subunit delta</fullName>
    </recommendedName>
</protein>
<dbReference type="Proteomes" id="UP000275480">
    <property type="component" value="Unassembled WGS sequence"/>
</dbReference>
<dbReference type="GO" id="GO:0030123">
    <property type="term" value="C:AP-3 adaptor complex"/>
    <property type="evidence" value="ECO:0007669"/>
    <property type="project" value="InterPro"/>
</dbReference>
<dbReference type="InterPro" id="IPR011989">
    <property type="entry name" value="ARM-like"/>
</dbReference>
<evidence type="ECO:0000256" key="3">
    <source>
        <dbReference type="ARBA" id="ARBA00022448"/>
    </source>
</evidence>
<keyword evidence="4" id="KW-0677">Repeat</keyword>
<dbReference type="PIRSF" id="PIRSF037092">
    <property type="entry name" value="AP3_complex_delta"/>
    <property type="match status" value="1"/>
</dbReference>
<feature type="region of interest" description="Disordered" evidence="8">
    <location>
        <begin position="837"/>
        <end position="878"/>
    </location>
</feature>
<dbReference type="GO" id="GO:0010008">
    <property type="term" value="C:endosome membrane"/>
    <property type="evidence" value="ECO:0007669"/>
    <property type="project" value="TreeGrafter"/>
</dbReference>
<dbReference type="InterPro" id="IPR002553">
    <property type="entry name" value="Clathrin/coatomer_adapt-like_N"/>
</dbReference>
<evidence type="ECO:0000313" key="11">
    <source>
        <dbReference type="Proteomes" id="UP000275480"/>
    </source>
</evidence>
<sequence length="1011" mass="112432">MSLRANQQRILNHNQCRFEKSLYDLIKGLRNHKGAEEDYIQECLRECKAEVKSQDMDKKATALLKLIYLEMFGYDMSWASFHVLEVMSSTKYLQKRAGYLAAVQSFRPDTEVLMLATNLLKKDLVSPSIPNMSLPLITLPNIITPSLAMSLLPDVLSRISHSHAVARKKAVVCLYRLALVYPEALKLAWPKIKDRLMDDGEDSSVTTAVINVVCELGWRRPHDFLPLAPRFFELLVDGGNNWMAIKIIKLFATLTPIEPRLTRKLIRPLINIIQTTTAMSLLYECINGIVQGGILDGEEVLEEKNEIASLCLGKLRGMVVTESDPNLKYVALLAFNRIVMSHPVLVSAHQDVIMDCLEDPDISIRLRALDLVTRMVTSDTLQSVVNRLVDQLFNARQVTKSTLAAGSCETGIRTDMGEFTLSEGPHAQKLPIALPDDYSIEVVHRILDVCSYNNYSELPDFEWYVDVLVQLVKLLPPSIEELPTHYTSYRDPEHYKNCVAFRIGSEIRNIAVRVRDVRMEATRAAETLILVDNKQGPSPLVSKQTSDILGPLAWVTGEFAEHLAYPSQTLQSLIDMSNVSLSASTLSLYIQAIPKVLANLICDGDETWDSLKNSEMSLLLARIIEFLDVLAAHPDLDVQERAIEFLEVMRLAADAVQSETLEVGQAPSLLSSMVPSFFHGLELNPVATNAQKKVPLPDQLCLTQEFNKHIYGLFNNPANGLPEPAGQLPSQMFYHVREVSVLDKQPVEFLPVDLQLNPTYQDLSSGFGDDTAALKRREERKERNRDDPFYIAAEDESSCTLTPFHQTLNMSNSSGLDIDSIPIVDLNLNGAGSHRTLASLSRDNRQGGSRPKKYEIAPDEIIGQEDSPHLDSNDEPGKAKRSLLQVDSSGLEHLSLDGRGGSSGDPTVPTVVGGHDVEMAMAVQKVEKLRLEMQRASERVHPNGIPAEGTLVRKKRKSKKPTRIGSQEAALLKAEDEMSVDNTQQMPVSSVAPKKKKRAKKQINAGSSSAL</sequence>
<evidence type="ECO:0000256" key="6">
    <source>
        <dbReference type="ARBA" id="ARBA00023136"/>
    </source>
</evidence>
<evidence type="ECO:0000256" key="8">
    <source>
        <dbReference type="SAM" id="MobiDB-lite"/>
    </source>
</evidence>
<feature type="domain" description="Clathrin/coatomer adaptor adaptin-like N-terminal" evidence="9">
    <location>
        <begin position="36"/>
        <end position="651"/>
    </location>
</feature>
<dbReference type="EMBL" id="QQZZ01000019">
    <property type="protein sequence ID" value="RMZ47876.1"/>
    <property type="molecule type" value="Genomic_DNA"/>
</dbReference>
<evidence type="ECO:0000259" key="9">
    <source>
        <dbReference type="Pfam" id="PF01602"/>
    </source>
</evidence>
<name>A0AB74CPA7_ASPFL</name>
<gene>
    <name evidence="10" type="ORF">CA14_008830</name>
</gene>
<comment type="similarity">
    <text evidence="2 7">Belongs to the adaptor complexes large subunit family.</text>
</comment>
<evidence type="ECO:0000256" key="4">
    <source>
        <dbReference type="ARBA" id="ARBA00022737"/>
    </source>
</evidence>
<feature type="compositionally biased region" description="Basic residues" evidence="8">
    <location>
        <begin position="952"/>
        <end position="962"/>
    </location>
</feature>
<keyword evidence="3 7" id="KW-0813">Transport</keyword>